<evidence type="ECO:0000313" key="1">
    <source>
        <dbReference type="EMBL" id="SVA33543.1"/>
    </source>
</evidence>
<sequence length="163" mass="18476">MGPLGSPDVSVKLFVKNSEDVSTKELIPVFHRWIKNCLIEDELLVDVTSYAHVPKGPGIVLICDKAHFYFDEREGRCGLRYRGRRASSVTGVERIKKALRSALHAASLLENDPELDGRYRFQTSEFEFGIYDRLRAPSDNATLAAVDPMLRTMSNRFSESRLK</sequence>
<dbReference type="AlphaFoldDB" id="A0A381V2R4"/>
<dbReference type="EMBL" id="UINC01007476">
    <property type="protein sequence ID" value="SVA33543.1"/>
    <property type="molecule type" value="Genomic_DNA"/>
</dbReference>
<organism evidence="1">
    <name type="scientific">marine metagenome</name>
    <dbReference type="NCBI Taxonomy" id="408172"/>
    <lineage>
        <taxon>unclassified sequences</taxon>
        <taxon>metagenomes</taxon>
        <taxon>ecological metagenomes</taxon>
    </lineage>
</organism>
<proteinExistence type="predicted"/>
<protein>
    <submittedName>
        <fullName evidence="1">Uncharacterized protein</fullName>
    </submittedName>
</protein>
<name>A0A381V2R4_9ZZZZ</name>
<gene>
    <name evidence="1" type="ORF">METZ01_LOCUS86397</name>
</gene>
<accession>A0A381V2R4</accession>
<reference evidence="1" key="1">
    <citation type="submission" date="2018-05" db="EMBL/GenBank/DDBJ databases">
        <authorList>
            <person name="Lanie J.A."/>
            <person name="Ng W.-L."/>
            <person name="Kazmierczak K.M."/>
            <person name="Andrzejewski T.M."/>
            <person name="Davidsen T.M."/>
            <person name="Wayne K.J."/>
            <person name="Tettelin H."/>
            <person name="Glass J.I."/>
            <person name="Rusch D."/>
            <person name="Podicherti R."/>
            <person name="Tsui H.-C.T."/>
            <person name="Winkler M.E."/>
        </authorList>
    </citation>
    <scope>NUCLEOTIDE SEQUENCE</scope>
</reference>